<dbReference type="PANTHER" id="PTHR30441">
    <property type="entry name" value="DUF748 DOMAIN-CONTAINING PROTEIN"/>
    <property type="match status" value="1"/>
</dbReference>
<gene>
    <name evidence="2" type="ORF">C2E25_07900</name>
</gene>
<proteinExistence type="predicted"/>
<dbReference type="Pfam" id="PF05359">
    <property type="entry name" value="DUF748"/>
    <property type="match status" value="1"/>
</dbReference>
<dbReference type="InterPro" id="IPR052894">
    <property type="entry name" value="AsmA-related"/>
</dbReference>
<dbReference type="OrthoDB" id="5401764at2"/>
<comment type="caution">
    <text evidence="2">The sequence shown here is derived from an EMBL/GenBank/DDBJ whole genome shotgun (WGS) entry which is preliminary data.</text>
</comment>
<accession>A0A2K2HAJ3</accession>
<dbReference type="AlphaFoldDB" id="A0A2K2HAJ3"/>
<evidence type="ECO:0000313" key="2">
    <source>
        <dbReference type="EMBL" id="PNU20338.1"/>
    </source>
</evidence>
<dbReference type="InterPro" id="IPR008023">
    <property type="entry name" value="DUF748"/>
</dbReference>
<evidence type="ECO:0000256" key="1">
    <source>
        <dbReference type="SAM" id="Phobius"/>
    </source>
</evidence>
<keyword evidence="1" id="KW-1133">Transmembrane helix</keyword>
<evidence type="ECO:0008006" key="4">
    <source>
        <dbReference type="Google" id="ProtNLM"/>
    </source>
</evidence>
<sequence length="293" mass="30338">MKGLIKVLVAVLVVVVAAFAGVLFYVDTIAKKAVEYGGSQALGVPTSLQQIHISLFGGEATLTGLQVANPPGFSGDKFLSLGTGEVAVSLGSLTGDTIRIPKVRLADIVVNLEQDGKKNNIQPLLRNAKAASGGASSGRKAPAASEGSGKKFIVDRFTIENVRVTAQLAALGQSSKINLVLPKIELKNLGADKGGMLMEEMIQKVVQAILDAAANSSGSLSPMLSNLLKGELKGLDTIKTEVIGKAGVEVEKAAAKVQEQLDKVQLPAGDSDQVQQEADKVLKGVKGLFGGSK</sequence>
<keyword evidence="1" id="KW-0472">Membrane</keyword>
<name>A0A2K2HAJ3_9BACT</name>
<dbReference type="GO" id="GO:0005886">
    <property type="term" value="C:plasma membrane"/>
    <property type="evidence" value="ECO:0007669"/>
    <property type="project" value="TreeGrafter"/>
</dbReference>
<dbReference type="RefSeq" id="WP_103115217.1">
    <property type="nucleotide sequence ID" value="NZ_PPFX01000014.1"/>
</dbReference>
<dbReference type="Proteomes" id="UP000236340">
    <property type="component" value="Unassembled WGS sequence"/>
</dbReference>
<protein>
    <recommendedName>
        <fullName evidence="4">AsmA family protein</fullName>
    </recommendedName>
</protein>
<dbReference type="GO" id="GO:0090313">
    <property type="term" value="P:regulation of protein targeting to membrane"/>
    <property type="evidence" value="ECO:0007669"/>
    <property type="project" value="TreeGrafter"/>
</dbReference>
<dbReference type="EMBL" id="PPFX01000014">
    <property type="protein sequence ID" value="PNU20338.1"/>
    <property type="molecule type" value="Genomic_DNA"/>
</dbReference>
<evidence type="ECO:0000313" key="3">
    <source>
        <dbReference type="Proteomes" id="UP000236340"/>
    </source>
</evidence>
<reference evidence="2 3" key="1">
    <citation type="journal article" date="2018" name="Genome Announc.">
        <title>Genome Sequence of Geothermobacter sp. HR-1 Iron Reducer from the Loihi Seamount.</title>
        <authorList>
            <person name="Smith H."/>
            <person name="Abuyen K."/>
            <person name="Tremblay J."/>
            <person name="Savalia P."/>
            <person name="Perez-Rodriguez I."/>
            <person name="Emerson D."/>
            <person name="Tully B."/>
            <person name="Amend J."/>
        </authorList>
    </citation>
    <scope>NUCLEOTIDE SEQUENCE [LARGE SCALE GENOMIC DNA]</scope>
    <source>
        <strain evidence="2 3">HR-1</strain>
    </source>
</reference>
<feature type="transmembrane region" description="Helical" evidence="1">
    <location>
        <begin position="7"/>
        <end position="26"/>
    </location>
</feature>
<organism evidence="2 3">
    <name type="scientific">Geothermobacter hydrogeniphilus</name>
    <dbReference type="NCBI Taxonomy" id="1969733"/>
    <lineage>
        <taxon>Bacteria</taxon>
        <taxon>Pseudomonadati</taxon>
        <taxon>Thermodesulfobacteriota</taxon>
        <taxon>Desulfuromonadia</taxon>
        <taxon>Desulfuromonadales</taxon>
        <taxon>Geothermobacteraceae</taxon>
        <taxon>Geothermobacter</taxon>
    </lineage>
</organism>
<keyword evidence="1" id="KW-0812">Transmembrane</keyword>
<dbReference type="PANTHER" id="PTHR30441:SF8">
    <property type="entry name" value="DUF748 DOMAIN-CONTAINING PROTEIN"/>
    <property type="match status" value="1"/>
</dbReference>